<dbReference type="GO" id="GO:0085020">
    <property type="term" value="P:protein K6-linked ubiquitination"/>
    <property type="evidence" value="ECO:0007669"/>
    <property type="project" value="TreeGrafter"/>
</dbReference>
<feature type="compositionally biased region" description="Polar residues" evidence="4">
    <location>
        <begin position="338"/>
        <end position="347"/>
    </location>
</feature>
<keyword evidence="6" id="KW-1185">Reference proteome</keyword>
<dbReference type="PANTHER" id="PTHR24171:SF8">
    <property type="entry name" value="BRCA1-ASSOCIATED RING DOMAIN PROTEIN 1"/>
    <property type="match status" value="1"/>
</dbReference>
<proteinExistence type="predicted"/>
<feature type="region of interest" description="Disordered" evidence="4">
    <location>
        <begin position="694"/>
        <end position="730"/>
    </location>
</feature>
<feature type="compositionally biased region" description="Basic residues" evidence="4">
    <location>
        <begin position="38"/>
        <end position="47"/>
    </location>
</feature>
<evidence type="ECO:0000313" key="5">
    <source>
        <dbReference type="EMBL" id="PHJ19733.1"/>
    </source>
</evidence>
<dbReference type="InterPro" id="IPR036770">
    <property type="entry name" value="Ankyrin_rpt-contain_sf"/>
</dbReference>
<feature type="compositionally biased region" description="Polar residues" evidence="4">
    <location>
        <begin position="63"/>
        <end position="74"/>
    </location>
</feature>
<feature type="region of interest" description="Disordered" evidence="4">
    <location>
        <begin position="941"/>
        <end position="988"/>
    </location>
</feature>
<feature type="compositionally biased region" description="Basic and acidic residues" evidence="4">
    <location>
        <begin position="96"/>
        <end position="105"/>
    </location>
</feature>
<dbReference type="SUPFAM" id="SSF48403">
    <property type="entry name" value="Ankyrin repeat"/>
    <property type="match status" value="1"/>
</dbReference>
<feature type="compositionally biased region" description="Basic and acidic residues" evidence="4">
    <location>
        <begin position="793"/>
        <end position="803"/>
    </location>
</feature>
<dbReference type="EMBL" id="MIGC01003255">
    <property type="protein sequence ID" value="PHJ19733.1"/>
    <property type="molecule type" value="Genomic_DNA"/>
</dbReference>
<feature type="region of interest" description="Disordered" evidence="4">
    <location>
        <begin position="96"/>
        <end position="115"/>
    </location>
</feature>
<keyword evidence="1" id="KW-0677">Repeat</keyword>
<dbReference type="Gene3D" id="1.25.40.20">
    <property type="entry name" value="Ankyrin repeat-containing domain"/>
    <property type="match status" value="1"/>
</dbReference>
<dbReference type="Proteomes" id="UP000221165">
    <property type="component" value="Unassembled WGS sequence"/>
</dbReference>
<dbReference type="GO" id="GO:0004842">
    <property type="term" value="F:ubiquitin-protein transferase activity"/>
    <property type="evidence" value="ECO:0007669"/>
    <property type="project" value="TreeGrafter"/>
</dbReference>
<sequence length="1044" mass="112337">MGSDHSHTRSPAPRPAAMNTEEVEVSTVSSPQSIPKQSRQRNLKSRVHSVGNNETHFRDSCSHTKSLARPSTSMRHWGRDRCEKCVKSPSLTCLREHEKRSDSPRMSKCMPARRPSLPGLRALSLEAITQKDRRLKLQGTSRSQGEAGFRNSDRKSDCIPDSFSSALRRAVKEKKPSKIAVLLRNFPDATRSGLLFHGDCECLAAMNDIVLRRDANLLAACLKRGACTPEQIWPSSAAGGQGPALSLLFSPLFSKDRTKGLSRELDKHLSQCFHSSPSMDFSLEGRQASSPSLRHSSSMIYEPSRYTYLYLPRLPKGDSSEDRSRGGAPSPYRLQKSLPHSQHSGKTCQDRTRTAGGSGSWLGSFTAGYGRRKVHPVRSSEEARRVAQILQRQRALRLGDIILLDADDACVEVLLPHISRPSLFLVAAAARGTKEVVEALLRKGANPNTNVHGLTPINVAASSPVDATEKVELLLRHGAAPDAPLLPSAPHSAAAAPIVSAAAVPPRGVPTVSGVEDLPALMHAVMTGDLVMAELLLQQGADPNIFVEYMGLPTPLFQAVFWGDLKMVKLLCSHGADPYMVKQSGETLFETANRALKFALMRKPKHISRLPLPRTTPATCRQIRRILDDCCSERASAAREAAAAAVARVPEDAEPHAAAFAAAEATAVALAAGPPSRARLGFRAAWESRVVDDDSDRDYHGESTGLQSHIDMGVSKSRSSNSSTRGMTGRATTASFTVGRTRMSGGKEQLETTIGREISGDEEGRKQPPASGKAVTGLYNGCRQGCQQSGSRVDTEKSVVHETRTKKREKSRREPLCPDSGIEPPVGSGLSLSFEVTLRTPRGDRRREVEKRSACRNSSGTHSSSSPLPRRVVSSSPCTADKREDSFMRPCTRQEEVDRCTTASRTPHIDRMSSLSAPVQASETFGGAVLTSAFAKAPVASSVIRKHSSQTSAGRSDRNSSLPPVRSKVSGTCSSSFSSGSTSDVRGPTTILYTEPISKSESPSVSATLIVSSEKYGAGYVGRSSSPFSSSSGACASTECSSDS</sequence>
<feature type="compositionally biased region" description="Basic and acidic residues" evidence="4">
    <location>
        <begin position="315"/>
        <end position="325"/>
    </location>
</feature>
<feature type="region of interest" description="Disordered" evidence="4">
    <location>
        <begin position="314"/>
        <end position="359"/>
    </location>
</feature>
<dbReference type="VEuPathDB" id="ToxoDB:CSUI_006436"/>
<feature type="compositionally biased region" description="Polar residues" evidence="4">
    <location>
        <begin position="949"/>
        <end position="962"/>
    </location>
</feature>
<reference evidence="5 6" key="1">
    <citation type="journal article" date="2017" name="Int. J. Parasitol.">
        <title>The genome of the protozoan parasite Cystoisospora suis and a reverse vaccinology approach to identify vaccine candidates.</title>
        <authorList>
            <person name="Palmieri N."/>
            <person name="Shrestha A."/>
            <person name="Ruttkowski B."/>
            <person name="Beck T."/>
            <person name="Vogl C."/>
            <person name="Tomley F."/>
            <person name="Blake D.P."/>
            <person name="Joachim A."/>
        </authorList>
    </citation>
    <scope>NUCLEOTIDE SEQUENCE [LARGE SCALE GENOMIC DNA]</scope>
    <source>
        <strain evidence="5 6">Wien I</strain>
    </source>
</reference>
<feature type="compositionally biased region" description="Low complexity" evidence="4">
    <location>
        <begin position="1024"/>
        <end position="1044"/>
    </location>
</feature>
<feature type="region of interest" description="Disordered" evidence="4">
    <location>
        <begin position="743"/>
        <end position="884"/>
    </location>
</feature>
<evidence type="ECO:0000256" key="3">
    <source>
        <dbReference type="PROSITE-ProRule" id="PRU00023"/>
    </source>
</evidence>
<dbReference type="OrthoDB" id="539213at2759"/>
<evidence type="ECO:0000313" key="6">
    <source>
        <dbReference type="Proteomes" id="UP000221165"/>
    </source>
</evidence>
<name>A0A2C6KUD8_9APIC</name>
<feature type="region of interest" description="Disordered" evidence="4">
    <location>
        <begin position="1022"/>
        <end position="1044"/>
    </location>
</feature>
<accession>A0A2C6KUD8</accession>
<feature type="repeat" description="ANK" evidence="3">
    <location>
        <begin position="516"/>
        <end position="548"/>
    </location>
</feature>
<keyword evidence="2 3" id="KW-0040">ANK repeat</keyword>
<protein>
    <submittedName>
        <fullName evidence="5">Ankyrin repeat-containing protein</fullName>
    </submittedName>
</protein>
<evidence type="ECO:0000256" key="1">
    <source>
        <dbReference type="ARBA" id="ARBA00022737"/>
    </source>
</evidence>
<dbReference type="Pfam" id="PF12796">
    <property type="entry name" value="Ank_2"/>
    <property type="match status" value="2"/>
</dbReference>
<gene>
    <name evidence="5" type="ORF">CSUI_006436</name>
</gene>
<feature type="region of interest" description="Disordered" evidence="4">
    <location>
        <begin position="1"/>
        <end position="79"/>
    </location>
</feature>
<feature type="compositionally biased region" description="Low complexity" evidence="4">
    <location>
        <begin position="967"/>
        <end position="983"/>
    </location>
</feature>
<feature type="compositionally biased region" description="Polar residues" evidence="4">
    <location>
        <begin position="26"/>
        <end position="37"/>
    </location>
</feature>
<dbReference type="PROSITE" id="PS50088">
    <property type="entry name" value="ANK_REPEAT"/>
    <property type="match status" value="1"/>
</dbReference>
<dbReference type="InterPro" id="IPR002110">
    <property type="entry name" value="Ankyrin_rpt"/>
</dbReference>
<dbReference type="PANTHER" id="PTHR24171">
    <property type="entry name" value="ANKYRIN REPEAT DOMAIN-CONTAINING PROTEIN 39-RELATED"/>
    <property type="match status" value="1"/>
</dbReference>
<dbReference type="AlphaFoldDB" id="A0A2C6KUD8"/>
<comment type="caution">
    <text evidence="5">The sequence shown here is derived from an EMBL/GenBank/DDBJ whole genome shotgun (WGS) entry which is preliminary data.</text>
</comment>
<dbReference type="SMART" id="SM00248">
    <property type="entry name" value="ANK"/>
    <property type="match status" value="4"/>
</dbReference>
<feature type="compositionally biased region" description="Low complexity" evidence="4">
    <location>
        <begin position="858"/>
        <end position="877"/>
    </location>
</feature>
<dbReference type="GeneID" id="94429807"/>
<evidence type="ECO:0000256" key="4">
    <source>
        <dbReference type="SAM" id="MobiDB-lite"/>
    </source>
</evidence>
<organism evidence="5 6">
    <name type="scientific">Cystoisospora suis</name>
    <dbReference type="NCBI Taxonomy" id="483139"/>
    <lineage>
        <taxon>Eukaryota</taxon>
        <taxon>Sar</taxon>
        <taxon>Alveolata</taxon>
        <taxon>Apicomplexa</taxon>
        <taxon>Conoidasida</taxon>
        <taxon>Coccidia</taxon>
        <taxon>Eucoccidiorida</taxon>
        <taxon>Eimeriorina</taxon>
        <taxon>Sarcocystidae</taxon>
        <taxon>Cystoisospora</taxon>
    </lineage>
</organism>
<dbReference type="RefSeq" id="XP_067921429.1">
    <property type="nucleotide sequence ID" value="XM_068066596.1"/>
</dbReference>
<feature type="compositionally biased region" description="Basic and acidic residues" evidence="4">
    <location>
        <begin position="841"/>
        <end position="853"/>
    </location>
</feature>
<evidence type="ECO:0000256" key="2">
    <source>
        <dbReference type="ARBA" id="ARBA00023043"/>
    </source>
</evidence>